<evidence type="ECO:0000313" key="2">
    <source>
        <dbReference type="EMBL" id="KAG7050148.1"/>
    </source>
</evidence>
<evidence type="ECO:0000256" key="1">
    <source>
        <dbReference type="SAM" id="MobiDB-lite"/>
    </source>
</evidence>
<accession>A0A9P7UC73</accession>
<feature type="non-terminal residue" evidence="2">
    <location>
        <position position="118"/>
    </location>
</feature>
<evidence type="ECO:0000313" key="3">
    <source>
        <dbReference type="Proteomes" id="UP000699042"/>
    </source>
</evidence>
<sequence>RHVGTLEKALCKPKHFQHAGDLSKPQSVSHPQKKNQQTRRILPSLPDCLAVALLYAVCPRGPRTKYRFEMIVARVWNTVIPAHRGGQRLQRDTTIGEDTAIAPMLASTLKVEEPRYHG</sequence>
<gene>
    <name evidence="2" type="ORF">JMJ77_012901</name>
</gene>
<name>A0A9P7UC73_9PEZI</name>
<feature type="non-terminal residue" evidence="2">
    <location>
        <position position="1"/>
    </location>
</feature>
<dbReference type="Proteomes" id="UP000699042">
    <property type="component" value="Unassembled WGS sequence"/>
</dbReference>
<comment type="caution">
    <text evidence="2">The sequence shown here is derived from an EMBL/GenBank/DDBJ whole genome shotgun (WGS) entry which is preliminary data.</text>
</comment>
<keyword evidence="3" id="KW-1185">Reference proteome</keyword>
<dbReference type="AlphaFoldDB" id="A0A9P7UC73"/>
<organism evidence="2 3">
    <name type="scientific">Colletotrichum scovillei</name>
    <dbReference type="NCBI Taxonomy" id="1209932"/>
    <lineage>
        <taxon>Eukaryota</taxon>
        <taxon>Fungi</taxon>
        <taxon>Dikarya</taxon>
        <taxon>Ascomycota</taxon>
        <taxon>Pezizomycotina</taxon>
        <taxon>Sordariomycetes</taxon>
        <taxon>Hypocreomycetidae</taxon>
        <taxon>Glomerellales</taxon>
        <taxon>Glomerellaceae</taxon>
        <taxon>Colletotrichum</taxon>
        <taxon>Colletotrichum acutatum species complex</taxon>
    </lineage>
</organism>
<feature type="region of interest" description="Disordered" evidence="1">
    <location>
        <begin position="16"/>
        <end position="40"/>
    </location>
</feature>
<dbReference type="EMBL" id="JAESDN010000005">
    <property type="protein sequence ID" value="KAG7050148.1"/>
    <property type="molecule type" value="Genomic_DNA"/>
</dbReference>
<protein>
    <submittedName>
        <fullName evidence="2">Uncharacterized protein</fullName>
    </submittedName>
</protein>
<proteinExistence type="predicted"/>
<reference evidence="2" key="1">
    <citation type="submission" date="2021-05" db="EMBL/GenBank/DDBJ databases">
        <title>Comparative genomics of three Colletotrichum scovillei strains and genetic complementation revealed genes involved fungal growth and virulence on chili pepper.</title>
        <authorList>
            <person name="Hsieh D.-K."/>
            <person name="Chuang S.-C."/>
            <person name="Chen C.-Y."/>
            <person name="Chao Y.-T."/>
            <person name="Lu M.-Y.J."/>
            <person name="Lee M.-H."/>
            <person name="Shih M.-C."/>
        </authorList>
    </citation>
    <scope>NUCLEOTIDE SEQUENCE</scope>
    <source>
        <strain evidence="2">Coll-153</strain>
    </source>
</reference>